<name>A0A7I7JN63_9MYCO</name>
<feature type="region of interest" description="Disordered" evidence="1">
    <location>
        <begin position="139"/>
        <end position="158"/>
    </location>
</feature>
<keyword evidence="3" id="KW-1185">Reference proteome</keyword>
<reference evidence="2 3" key="1">
    <citation type="journal article" date="2019" name="Emerg. Microbes Infect.">
        <title>Comprehensive subspecies identification of 175 nontuberculous mycobacteria species based on 7547 genomic profiles.</title>
        <authorList>
            <person name="Matsumoto Y."/>
            <person name="Kinjo T."/>
            <person name="Motooka D."/>
            <person name="Nabeya D."/>
            <person name="Jung N."/>
            <person name="Uechi K."/>
            <person name="Horii T."/>
            <person name="Iida T."/>
            <person name="Fujita J."/>
            <person name="Nakamura S."/>
        </authorList>
    </citation>
    <scope>NUCLEOTIDE SEQUENCE [LARGE SCALE GENOMIC DNA]</scope>
    <source>
        <strain evidence="2 3">JCM 6391</strain>
    </source>
</reference>
<sequence length="158" mass="17276">MSPEERGVPAVEDLARPMLALYGPHDDHHDEPDTDDSGPDTRYSRQPLFPVDPARYEAIRAATERDSERYLHSGLVPVECRHCRASVEVKKLGPGYTSVQWSSESLTQCAFFAAERKAGHASSRSRGCPNLAKSIRHAVAEGHLEETSSAPPPGDGID</sequence>
<protein>
    <recommendedName>
        <fullName evidence="4">Ferredoxin</fullName>
    </recommendedName>
</protein>
<dbReference type="KEGG" id="mnm:MNVM_24070"/>
<evidence type="ECO:0008006" key="4">
    <source>
        <dbReference type="Google" id="ProtNLM"/>
    </source>
</evidence>
<evidence type="ECO:0000313" key="2">
    <source>
        <dbReference type="EMBL" id="BBX13326.1"/>
    </source>
</evidence>
<evidence type="ECO:0000313" key="3">
    <source>
        <dbReference type="Proteomes" id="UP000466997"/>
    </source>
</evidence>
<dbReference type="EMBL" id="AP022562">
    <property type="protein sequence ID" value="BBX13326.1"/>
    <property type="molecule type" value="Genomic_DNA"/>
</dbReference>
<dbReference type="AlphaFoldDB" id="A0A7I7JN63"/>
<evidence type="ECO:0000256" key="1">
    <source>
        <dbReference type="SAM" id="MobiDB-lite"/>
    </source>
</evidence>
<organism evidence="2 3">
    <name type="scientific">Mycobacterium novum</name>
    <dbReference type="NCBI Taxonomy" id="2492438"/>
    <lineage>
        <taxon>Bacteria</taxon>
        <taxon>Bacillati</taxon>
        <taxon>Actinomycetota</taxon>
        <taxon>Actinomycetes</taxon>
        <taxon>Mycobacteriales</taxon>
        <taxon>Mycobacteriaceae</taxon>
        <taxon>Mycobacterium</taxon>
    </lineage>
</organism>
<proteinExistence type="predicted"/>
<dbReference type="RefSeq" id="WP_193465012.1">
    <property type="nucleotide sequence ID" value="NZ_AP022562.1"/>
</dbReference>
<feature type="region of interest" description="Disordered" evidence="1">
    <location>
        <begin position="1"/>
        <end position="49"/>
    </location>
</feature>
<accession>A0A7I7JN63</accession>
<gene>
    <name evidence="2" type="ORF">MNVM_24070</name>
</gene>
<dbReference type="Proteomes" id="UP000466997">
    <property type="component" value="Chromosome"/>
</dbReference>